<dbReference type="AlphaFoldDB" id="A0AAU7AQV3"/>
<accession>A0AAU7AQV3</accession>
<protein>
    <recommendedName>
        <fullName evidence="5">PucR family transcriptional regulator</fullName>
    </recommendedName>
</protein>
<evidence type="ECO:0000259" key="2">
    <source>
        <dbReference type="Pfam" id="PF13556"/>
    </source>
</evidence>
<proteinExistence type="predicted"/>
<organism evidence="4">
    <name type="scientific">Paraconexibacter sp. AEG42_29</name>
    <dbReference type="NCBI Taxonomy" id="2997339"/>
    <lineage>
        <taxon>Bacteria</taxon>
        <taxon>Bacillati</taxon>
        <taxon>Actinomycetota</taxon>
        <taxon>Thermoleophilia</taxon>
        <taxon>Solirubrobacterales</taxon>
        <taxon>Paraconexibacteraceae</taxon>
        <taxon>Paraconexibacter</taxon>
    </lineage>
</organism>
<dbReference type="Pfam" id="PF13556">
    <property type="entry name" value="HTH_30"/>
    <property type="match status" value="1"/>
</dbReference>
<dbReference type="PANTHER" id="PTHR33744">
    <property type="entry name" value="CARBOHYDRATE DIACID REGULATOR"/>
    <property type="match status" value="1"/>
</dbReference>
<dbReference type="Pfam" id="PF25906">
    <property type="entry name" value="PucR-like_N"/>
    <property type="match status" value="1"/>
</dbReference>
<evidence type="ECO:0000259" key="3">
    <source>
        <dbReference type="Pfam" id="PF25906"/>
    </source>
</evidence>
<name>A0AAU7AQV3_9ACTN</name>
<dbReference type="KEGG" id="parq:DSM112329_00698"/>
<evidence type="ECO:0000313" key="4">
    <source>
        <dbReference type="EMBL" id="XAY03875.1"/>
    </source>
</evidence>
<sequence>MGVAVRAYDGTHVDPTPPPPDEPSPWAAVDPEVAERMRPRMGAAVDAVIAAVRAEVPEYDQPLEGEFGRLISQGVTAGLDQFIAILGQPGSFPDESVYEALGRAEYRAGRTLDALQSAYRVGARVSWRQVAGHAEEEGMDVATLSRLAEAIFAFIDRLSAASVRGYSQEQSLRAGSLQTRRQALVELLVAGPVTDVAAVEEAALSADWELPASVAVLAVGDADPAVIGRRMPSGSIGAALRPVAVLLVPDPGAPGRRAQVRRALRDRRGVLGPGGPWTAAHVSYTRAVSAWPLHAAGHLGGDKLAVARDHLLPLLLSADRTLTEDLVQMRLAPLDGLTDAAHARAIQTLEAWLDAHGDVSTAAAALHVHPQTVRYRLGGLRERFGDALEDPRQLLELRLALRARDLVD</sequence>
<dbReference type="InterPro" id="IPR025736">
    <property type="entry name" value="PucR_C-HTH_dom"/>
</dbReference>
<reference evidence="4" key="1">
    <citation type="submission" date="2022-12" db="EMBL/GenBank/DDBJ databases">
        <title>Paraconexibacter alkalitolerans sp. nov. and Baekduia alba sp. nov., isolated from soil and emended description of the genera Paraconexibacter (Chun et al., 2020) and Baekduia (An et al., 2020).</title>
        <authorList>
            <person name="Vieira S."/>
            <person name="Huber K.J."/>
            <person name="Geppert A."/>
            <person name="Wolf J."/>
            <person name="Neumann-Schaal M."/>
            <person name="Muesken M."/>
            <person name="Overmann J."/>
        </authorList>
    </citation>
    <scope>NUCLEOTIDE SEQUENCE</scope>
    <source>
        <strain evidence="4">AEG42_29</strain>
    </source>
</reference>
<dbReference type="InterPro" id="IPR051448">
    <property type="entry name" value="CdaR-like_regulators"/>
</dbReference>
<gene>
    <name evidence="4" type="ORF">DSM112329_00698</name>
</gene>
<feature type="domain" description="PucR-like N-terminal" evidence="3">
    <location>
        <begin position="26"/>
        <end position="189"/>
    </location>
</feature>
<dbReference type="InterPro" id="IPR042070">
    <property type="entry name" value="PucR_C-HTH_sf"/>
</dbReference>
<feature type="region of interest" description="Disordered" evidence="1">
    <location>
        <begin position="1"/>
        <end position="27"/>
    </location>
</feature>
<dbReference type="EMBL" id="CP114014">
    <property type="protein sequence ID" value="XAY03875.1"/>
    <property type="molecule type" value="Genomic_DNA"/>
</dbReference>
<evidence type="ECO:0008006" key="5">
    <source>
        <dbReference type="Google" id="ProtNLM"/>
    </source>
</evidence>
<dbReference type="PANTHER" id="PTHR33744:SF1">
    <property type="entry name" value="DNA-BINDING TRANSCRIPTIONAL ACTIVATOR ADER"/>
    <property type="match status" value="1"/>
</dbReference>
<dbReference type="Gene3D" id="1.10.10.2840">
    <property type="entry name" value="PucR C-terminal helix-turn-helix domain"/>
    <property type="match status" value="1"/>
</dbReference>
<evidence type="ECO:0000256" key="1">
    <source>
        <dbReference type="SAM" id="MobiDB-lite"/>
    </source>
</evidence>
<dbReference type="InterPro" id="IPR058663">
    <property type="entry name" value="PucR-like_N"/>
</dbReference>
<feature type="domain" description="PucR C-terminal helix-turn-helix" evidence="2">
    <location>
        <begin position="346"/>
        <end position="403"/>
    </location>
</feature>